<gene>
    <name evidence="1" type="ORF">PNOK_0147400</name>
</gene>
<comment type="caution">
    <text evidence="1">The sequence shown here is derived from an EMBL/GenBank/DDBJ whole genome shotgun (WGS) entry which is preliminary data.</text>
</comment>
<evidence type="ECO:0000313" key="2">
    <source>
        <dbReference type="Proteomes" id="UP000217199"/>
    </source>
</evidence>
<protein>
    <submittedName>
        <fullName evidence="1">Uncharacterized protein</fullName>
    </submittedName>
</protein>
<keyword evidence="2" id="KW-1185">Reference proteome</keyword>
<name>A0A286UXV1_9AGAM</name>
<evidence type="ECO:0000313" key="1">
    <source>
        <dbReference type="EMBL" id="PAV24406.1"/>
    </source>
</evidence>
<dbReference type="EMBL" id="NBII01000001">
    <property type="protein sequence ID" value="PAV24406.1"/>
    <property type="molecule type" value="Genomic_DNA"/>
</dbReference>
<dbReference type="Proteomes" id="UP000217199">
    <property type="component" value="Unassembled WGS sequence"/>
</dbReference>
<sequence length="147" mass="16334">MACASSLTRNRGSHSALILESNLNELPPSCSFRYKIELPAQAFVDIYELALQQPYTSGVSSTGSCSNPELPATSNDCHQYNNEIPISFSLPNIQRTCLNNTENTLSESLNISRVFRSSFLHKQLHSPASSSWLIEFCRLSLFRADTS</sequence>
<dbReference type="AlphaFoldDB" id="A0A286UXV1"/>
<organism evidence="1 2">
    <name type="scientific">Pyrrhoderma noxium</name>
    <dbReference type="NCBI Taxonomy" id="2282107"/>
    <lineage>
        <taxon>Eukaryota</taxon>
        <taxon>Fungi</taxon>
        <taxon>Dikarya</taxon>
        <taxon>Basidiomycota</taxon>
        <taxon>Agaricomycotina</taxon>
        <taxon>Agaricomycetes</taxon>
        <taxon>Hymenochaetales</taxon>
        <taxon>Hymenochaetaceae</taxon>
        <taxon>Pyrrhoderma</taxon>
    </lineage>
</organism>
<dbReference type="InParanoid" id="A0A286UXV1"/>
<reference evidence="1 2" key="1">
    <citation type="journal article" date="2017" name="Mol. Ecol.">
        <title>Comparative and population genomic landscape of Phellinus noxius: A hypervariable fungus causing root rot in trees.</title>
        <authorList>
            <person name="Chung C.L."/>
            <person name="Lee T.J."/>
            <person name="Akiba M."/>
            <person name="Lee H.H."/>
            <person name="Kuo T.H."/>
            <person name="Liu D."/>
            <person name="Ke H.M."/>
            <person name="Yokoi T."/>
            <person name="Roa M.B."/>
            <person name="Lu M.J."/>
            <person name="Chang Y.Y."/>
            <person name="Ann P.J."/>
            <person name="Tsai J.N."/>
            <person name="Chen C.Y."/>
            <person name="Tzean S.S."/>
            <person name="Ota Y."/>
            <person name="Hattori T."/>
            <person name="Sahashi N."/>
            <person name="Liou R.F."/>
            <person name="Kikuchi T."/>
            <person name="Tsai I.J."/>
        </authorList>
    </citation>
    <scope>NUCLEOTIDE SEQUENCE [LARGE SCALE GENOMIC DNA]</scope>
    <source>
        <strain evidence="1 2">FFPRI411160</strain>
    </source>
</reference>
<proteinExistence type="predicted"/>
<accession>A0A286UXV1</accession>